<organism evidence="1 2">
    <name type="scientific">Paraburkholderia ribeironis</name>
    <dbReference type="NCBI Taxonomy" id="1247936"/>
    <lineage>
        <taxon>Bacteria</taxon>
        <taxon>Pseudomonadati</taxon>
        <taxon>Pseudomonadota</taxon>
        <taxon>Betaproteobacteria</taxon>
        <taxon>Burkholderiales</taxon>
        <taxon>Burkholderiaceae</taxon>
        <taxon>Paraburkholderia</taxon>
    </lineage>
</organism>
<dbReference type="RefSeq" id="WP_245841109.1">
    <property type="nucleotide sequence ID" value="NZ_CYGX02000001.1"/>
</dbReference>
<proteinExistence type="predicted"/>
<dbReference type="Proteomes" id="UP000187012">
    <property type="component" value="Unassembled WGS sequence"/>
</dbReference>
<keyword evidence="2" id="KW-1185">Reference proteome</keyword>
<sequence>MLTPDTSTCRDLPAGLVVFDVDGNAQFGWQNPETGVYYAEADGQVIVNAVGAVGWQAGRMH</sequence>
<name>A0A1N7RIE0_9BURK</name>
<evidence type="ECO:0000313" key="1">
    <source>
        <dbReference type="EMBL" id="SIT34881.1"/>
    </source>
</evidence>
<dbReference type="AlphaFoldDB" id="A0A1N7RIE0"/>
<dbReference type="EMBL" id="CYGX02000001">
    <property type="protein sequence ID" value="SIT34881.1"/>
    <property type="molecule type" value="Genomic_DNA"/>
</dbReference>
<accession>A0A1N7RIE0</accession>
<protein>
    <submittedName>
        <fullName evidence="1">Uncharacterized protein</fullName>
    </submittedName>
</protein>
<evidence type="ECO:0000313" key="2">
    <source>
        <dbReference type="Proteomes" id="UP000187012"/>
    </source>
</evidence>
<reference evidence="1 2" key="1">
    <citation type="submission" date="2016-12" db="EMBL/GenBank/DDBJ databases">
        <authorList>
            <person name="Song W.-J."/>
            <person name="Kurnit D.M."/>
        </authorList>
    </citation>
    <scope>NUCLEOTIDE SEQUENCE [LARGE SCALE GENOMIC DNA]</scope>
    <source>
        <strain evidence="1 2">STM7296</strain>
    </source>
</reference>
<gene>
    <name evidence="1" type="ORF">BN2475_10037</name>
</gene>